<accession>A0ABZ0S0K1</accession>
<name>A0ABZ0S0K1_9BACI</name>
<dbReference type="RefSeq" id="WP_319837676.1">
    <property type="nucleotide sequence ID" value="NZ_CP137624.1"/>
</dbReference>
<proteinExistence type="predicted"/>
<dbReference type="Proteomes" id="UP001322664">
    <property type="component" value="Chromosome"/>
</dbReference>
<reference evidence="1 2" key="1">
    <citation type="submission" date="2023-09" db="EMBL/GenBank/DDBJ databases">
        <authorList>
            <person name="Page C.A."/>
            <person name="Perez-Diaz I.M."/>
        </authorList>
    </citation>
    <scope>NUCLEOTIDE SEQUENCE [LARGE SCALE GENOMIC DNA]</scope>
    <source>
        <strain evidence="1 2">Ll15</strain>
    </source>
</reference>
<dbReference type="Pfam" id="PF07799">
    <property type="entry name" value="DUF1643"/>
    <property type="match status" value="1"/>
</dbReference>
<evidence type="ECO:0000313" key="1">
    <source>
        <dbReference type="EMBL" id="WPK13072.1"/>
    </source>
</evidence>
<evidence type="ECO:0000313" key="2">
    <source>
        <dbReference type="Proteomes" id="UP001322664"/>
    </source>
</evidence>
<dbReference type="InterPro" id="IPR012441">
    <property type="entry name" value="DUF1643"/>
</dbReference>
<sequence>MKIIKSIIKTEITYDDEMKNKYIVKKEWDKAKRKALILMKNAGQTDEVVQDQTTMYVLNNLAKLDYGSVIIMNLFPSLESKDTNESATENLKCIQEEMTKVDDVIIAVGTGIETSKEAQKRLNMIVAILLDKKATILQIECPKGRMGFHPLYPAVKNGWKLAPYEVPPVEQID</sequence>
<protein>
    <submittedName>
        <fullName evidence="1">DUF1643 domain-containing protein</fullName>
    </submittedName>
</protein>
<gene>
    <name evidence="1" type="ORF">R6U77_05135</name>
</gene>
<keyword evidence="2" id="KW-1185">Reference proteome</keyword>
<dbReference type="EMBL" id="CP137624">
    <property type="protein sequence ID" value="WPK13072.1"/>
    <property type="molecule type" value="Genomic_DNA"/>
</dbReference>
<organism evidence="1 2">
    <name type="scientific">Lysinibacillus louembei</name>
    <dbReference type="NCBI Taxonomy" id="1470088"/>
    <lineage>
        <taxon>Bacteria</taxon>
        <taxon>Bacillati</taxon>
        <taxon>Bacillota</taxon>
        <taxon>Bacilli</taxon>
        <taxon>Bacillales</taxon>
        <taxon>Bacillaceae</taxon>
        <taxon>Lysinibacillus</taxon>
    </lineage>
</organism>